<evidence type="ECO:0000313" key="5">
    <source>
        <dbReference type="Proteomes" id="UP000035050"/>
    </source>
</evidence>
<dbReference type="GO" id="GO:0005737">
    <property type="term" value="C:cytoplasm"/>
    <property type="evidence" value="ECO:0007669"/>
    <property type="project" value="TreeGrafter"/>
</dbReference>
<dbReference type="SUPFAM" id="SSF51905">
    <property type="entry name" value="FAD/NAD(P)-binding domain"/>
    <property type="match status" value="1"/>
</dbReference>
<accession>A0A0E3YF28</accession>
<proteinExistence type="predicted"/>
<feature type="domain" description="FAD dependent oxidoreductase" evidence="3">
    <location>
        <begin position="6"/>
        <end position="345"/>
    </location>
</feature>
<sequence length="367" mass="39269">MQKTYDIAVIGGGLVGMAIAYGLAKRGQRVVVCDGEDNSLRAARGNFGLVWVQGKGGTCTDYARWSLHSANTWQGMADELFARTGVDVGFQRPGGFNIAQTAEELAVKVQSMRQLKEAEPALVYEVLDHDALAERLPAIGPDVFGAIYSPNDGHVSPLYTLRALFAAFEQVGGEYAPNQRVTDIRQLGSGAFRVSMGDTSFEAGRVVLAAGLGNRDLAPMVGLSAPVKPLRGQIVVTERVKPFLDYPTIYVRQTVEGSVMLGDSAEDVGFNDGVTPDVLADIARRGIAPFPILKNVRVVRAWGALRVMTGDGLPIYEASESCPGAFLATCHSGVTLAAAHCETIAPWILGAERPALLDHFYAKRFAA</sequence>
<evidence type="ECO:0000256" key="1">
    <source>
        <dbReference type="ARBA" id="ARBA00023002"/>
    </source>
</evidence>
<dbReference type="InterPro" id="IPR006076">
    <property type="entry name" value="FAD-dep_OxRdtase"/>
</dbReference>
<evidence type="ECO:0000256" key="2">
    <source>
        <dbReference type="SAM" id="Phobius"/>
    </source>
</evidence>
<dbReference type="PATRIC" id="fig|573737.6.peg.5014"/>
<name>A0A0E3YF28_9BURK</name>
<evidence type="ECO:0000259" key="3">
    <source>
        <dbReference type="Pfam" id="PF01266"/>
    </source>
</evidence>
<dbReference type="InterPro" id="IPR036188">
    <property type="entry name" value="FAD/NAD-bd_sf"/>
</dbReference>
<dbReference type="HOGENOM" id="CLU_007884_4_3_4"/>
<dbReference type="PANTHER" id="PTHR13847">
    <property type="entry name" value="SARCOSINE DEHYDROGENASE-RELATED"/>
    <property type="match status" value="1"/>
</dbReference>
<protein>
    <submittedName>
        <fullName evidence="4">FAD-dependent oxidoreductase</fullName>
    </submittedName>
</protein>
<evidence type="ECO:0000313" key="4">
    <source>
        <dbReference type="EMBL" id="AKC71282.1"/>
    </source>
</evidence>
<feature type="transmembrane region" description="Helical" evidence="2">
    <location>
        <begin position="7"/>
        <end position="24"/>
    </location>
</feature>
<reference evidence="4" key="1">
    <citation type="submission" date="2016-06" db="EMBL/GenBank/DDBJ databases">
        <title>Pandoraea oxalativorans DSM 23570 Genome Sequencing.</title>
        <authorList>
            <person name="Ee R."/>
            <person name="Lim Y.-L."/>
            <person name="Yong D."/>
            <person name="Yin W.-F."/>
            <person name="Chan K.-G."/>
        </authorList>
    </citation>
    <scope>NUCLEOTIDE SEQUENCE</scope>
    <source>
        <strain evidence="4">DSM 23570</strain>
    </source>
</reference>
<keyword evidence="2" id="KW-1133">Transmembrane helix</keyword>
<dbReference type="AlphaFoldDB" id="A0A0E3YF28"/>
<dbReference type="KEGG" id="pox:MB84_20155"/>
<dbReference type="SUPFAM" id="SSF54373">
    <property type="entry name" value="FAD-linked reductases, C-terminal domain"/>
    <property type="match status" value="1"/>
</dbReference>
<keyword evidence="5" id="KW-1185">Reference proteome</keyword>
<dbReference type="Gene3D" id="3.30.9.10">
    <property type="entry name" value="D-Amino Acid Oxidase, subunit A, domain 2"/>
    <property type="match status" value="1"/>
</dbReference>
<organism evidence="4 5">
    <name type="scientific">Pandoraea oxalativorans</name>
    <dbReference type="NCBI Taxonomy" id="573737"/>
    <lineage>
        <taxon>Bacteria</taxon>
        <taxon>Pseudomonadati</taxon>
        <taxon>Pseudomonadota</taxon>
        <taxon>Betaproteobacteria</taxon>
        <taxon>Burkholderiales</taxon>
        <taxon>Burkholderiaceae</taxon>
        <taxon>Pandoraea</taxon>
    </lineage>
</organism>
<dbReference type="Pfam" id="PF01266">
    <property type="entry name" value="DAO"/>
    <property type="match status" value="1"/>
</dbReference>
<dbReference type="Proteomes" id="UP000035050">
    <property type="component" value="Chromosome"/>
</dbReference>
<gene>
    <name evidence="4" type="ORF">MB84_20155</name>
</gene>
<dbReference type="EMBL" id="CP011253">
    <property type="protein sequence ID" value="AKC71282.1"/>
    <property type="molecule type" value="Genomic_DNA"/>
</dbReference>
<dbReference type="OrthoDB" id="9805337at2"/>
<keyword evidence="1" id="KW-0560">Oxidoreductase</keyword>
<dbReference type="RefSeq" id="WP_046292427.1">
    <property type="nucleotide sequence ID" value="NZ_CP011253.3"/>
</dbReference>
<keyword evidence="2" id="KW-0812">Transmembrane</keyword>
<dbReference type="GO" id="GO:0016491">
    <property type="term" value="F:oxidoreductase activity"/>
    <property type="evidence" value="ECO:0007669"/>
    <property type="project" value="UniProtKB-KW"/>
</dbReference>
<dbReference type="Gene3D" id="3.50.50.60">
    <property type="entry name" value="FAD/NAD(P)-binding domain"/>
    <property type="match status" value="1"/>
</dbReference>
<keyword evidence="2" id="KW-0472">Membrane</keyword>